<reference evidence="1" key="1">
    <citation type="submission" date="2014-11" db="EMBL/GenBank/DDBJ databases">
        <authorList>
            <person name="Otto D Thomas"/>
            <person name="Naeem Raeece"/>
        </authorList>
    </citation>
    <scope>NUCLEOTIDE SEQUENCE</scope>
</reference>
<dbReference type="AlphaFoldDB" id="A0A0G4I9A7"/>
<dbReference type="EMBL" id="CDMZ01005721">
    <property type="protein sequence ID" value="CEM53739.1"/>
    <property type="molecule type" value="Genomic_DNA"/>
</dbReference>
<accession>A0A0G4I9A7</accession>
<protein>
    <submittedName>
        <fullName evidence="1">Uncharacterized protein</fullName>
    </submittedName>
</protein>
<name>A0A0G4I9A7_9ALVE</name>
<evidence type="ECO:0000313" key="1">
    <source>
        <dbReference type="EMBL" id="CEM53739.1"/>
    </source>
</evidence>
<gene>
    <name evidence="1" type="ORF">Cvel_2043</name>
</gene>
<organism evidence="1">
    <name type="scientific">Chromera velia CCMP2878</name>
    <dbReference type="NCBI Taxonomy" id="1169474"/>
    <lineage>
        <taxon>Eukaryota</taxon>
        <taxon>Sar</taxon>
        <taxon>Alveolata</taxon>
        <taxon>Colpodellida</taxon>
        <taxon>Chromeraceae</taxon>
        <taxon>Chromera</taxon>
    </lineage>
</organism>
<proteinExistence type="predicted"/>
<dbReference type="VEuPathDB" id="CryptoDB:Cvel_2043"/>
<sequence>MEHRELSEWKYFMEAYISMAAEVRNLQDVVKQAARTDHRQIAPIQQIFPNNSFPEKVPDMLSTKPSEDTYADWSSLFEENFGHMAKDQRVAEMSDVLARFDKYNKVAAEMAVSIEAFRRKQRPAPPPKTAVLPNVEEDIIVALFRLRNGRDLKSTEVPDTT</sequence>